<name>A0A6A4IMC1_9AGAR</name>
<dbReference type="AlphaFoldDB" id="A0A6A4IMC1"/>
<keyword evidence="3" id="KW-1185">Reference proteome</keyword>
<evidence type="ECO:0000313" key="2">
    <source>
        <dbReference type="EMBL" id="KAE9409977.1"/>
    </source>
</evidence>
<reference evidence="2" key="1">
    <citation type="journal article" date="2019" name="Environ. Microbiol.">
        <title>Fungal ecological strategies reflected in gene transcription - a case study of two litter decomposers.</title>
        <authorList>
            <person name="Barbi F."/>
            <person name="Kohler A."/>
            <person name="Barry K."/>
            <person name="Baskaran P."/>
            <person name="Daum C."/>
            <person name="Fauchery L."/>
            <person name="Ihrmark K."/>
            <person name="Kuo A."/>
            <person name="LaButti K."/>
            <person name="Lipzen A."/>
            <person name="Morin E."/>
            <person name="Grigoriev I.V."/>
            <person name="Henrissat B."/>
            <person name="Lindahl B."/>
            <person name="Martin F."/>
        </authorList>
    </citation>
    <scope>NUCLEOTIDE SEQUENCE</scope>
    <source>
        <strain evidence="2">JB14</strain>
    </source>
</reference>
<evidence type="ECO:0000256" key="1">
    <source>
        <dbReference type="SAM" id="MobiDB-lite"/>
    </source>
</evidence>
<sequence>MDDADDGEDEENLDRSDKETADIEAPEGQCLLPRLKELNLMIRPRKELLLKVVRSRWRPVSLAGSDHVNLSRNDDSTACVCLQTVRITHPAFPRKKTLTRLKALHESLRWFKKQGMEVEVSE</sequence>
<evidence type="ECO:0000313" key="3">
    <source>
        <dbReference type="Proteomes" id="UP000799118"/>
    </source>
</evidence>
<protein>
    <submittedName>
        <fullName evidence="2">Uncharacterized protein</fullName>
    </submittedName>
</protein>
<accession>A0A6A4IMC1</accession>
<feature type="region of interest" description="Disordered" evidence="1">
    <location>
        <begin position="1"/>
        <end position="26"/>
    </location>
</feature>
<dbReference type="Proteomes" id="UP000799118">
    <property type="component" value="Unassembled WGS sequence"/>
</dbReference>
<gene>
    <name evidence="2" type="ORF">BT96DRAFT_984303</name>
</gene>
<dbReference type="EMBL" id="ML769386">
    <property type="protein sequence ID" value="KAE9409977.1"/>
    <property type="molecule type" value="Genomic_DNA"/>
</dbReference>
<organism evidence="2 3">
    <name type="scientific">Gymnopus androsaceus JB14</name>
    <dbReference type="NCBI Taxonomy" id="1447944"/>
    <lineage>
        <taxon>Eukaryota</taxon>
        <taxon>Fungi</taxon>
        <taxon>Dikarya</taxon>
        <taxon>Basidiomycota</taxon>
        <taxon>Agaricomycotina</taxon>
        <taxon>Agaricomycetes</taxon>
        <taxon>Agaricomycetidae</taxon>
        <taxon>Agaricales</taxon>
        <taxon>Marasmiineae</taxon>
        <taxon>Omphalotaceae</taxon>
        <taxon>Gymnopus</taxon>
    </lineage>
</organism>
<feature type="compositionally biased region" description="Acidic residues" evidence="1">
    <location>
        <begin position="1"/>
        <end position="12"/>
    </location>
</feature>
<proteinExistence type="predicted"/>
<dbReference type="OrthoDB" id="3365698at2759"/>